<gene>
    <name evidence="1" type="ORF">I7I53_07975</name>
</gene>
<sequence>MCFSAASHLQTKSLHMACDQCSGRGPSIVLFPSTDKRTDCCEEETSWLIDQDSHLQLISAHQQQPIDPTH</sequence>
<dbReference type="AlphaFoldDB" id="A0A8A1LET3"/>
<dbReference type="VEuPathDB" id="FungiDB:I7I53_07975"/>
<organism evidence="1 2">
    <name type="scientific">Ajellomyces capsulatus (strain H88)</name>
    <name type="common">Darling's disease fungus</name>
    <name type="synonym">Histoplasma capsulatum</name>
    <dbReference type="NCBI Taxonomy" id="544711"/>
    <lineage>
        <taxon>Eukaryota</taxon>
        <taxon>Fungi</taxon>
        <taxon>Dikarya</taxon>
        <taxon>Ascomycota</taxon>
        <taxon>Pezizomycotina</taxon>
        <taxon>Eurotiomycetes</taxon>
        <taxon>Eurotiomycetidae</taxon>
        <taxon>Onygenales</taxon>
        <taxon>Ajellomycetaceae</taxon>
        <taxon>Histoplasma</taxon>
    </lineage>
</organism>
<evidence type="ECO:0000313" key="1">
    <source>
        <dbReference type="EMBL" id="QSS52361.1"/>
    </source>
</evidence>
<proteinExistence type="predicted"/>
<dbReference type="EMBL" id="CP069103">
    <property type="protein sequence ID" value="QSS52361.1"/>
    <property type="molecule type" value="Genomic_DNA"/>
</dbReference>
<evidence type="ECO:0000313" key="2">
    <source>
        <dbReference type="Proteomes" id="UP000663419"/>
    </source>
</evidence>
<dbReference type="Proteomes" id="UP000663419">
    <property type="component" value="Chromosome 2"/>
</dbReference>
<protein>
    <submittedName>
        <fullName evidence="1">Uncharacterized protein</fullName>
    </submittedName>
</protein>
<reference evidence="1" key="1">
    <citation type="submission" date="2021-01" db="EMBL/GenBank/DDBJ databases">
        <title>Chromosome-level genome assembly of a human fungal pathogen reveals clustering of transcriptionally co-regulated genes.</title>
        <authorList>
            <person name="Voorhies M."/>
            <person name="Cohen S."/>
            <person name="Shea T.P."/>
            <person name="Petrus S."/>
            <person name="Munoz J.F."/>
            <person name="Poplawski S."/>
            <person name="Goldman W.E."/>
            <person name="Michael T."/>
            <person name="Cuomo C.A."/>
            <person name="Sil A."/>
            <person name="Beyhan S."/>
        </authorList>
    </citation>
    <scope>NUCLEOTIDE SEQUENCE</scope>
    <source>
        <strain evidence="1">H88</strain>
    </source>
</reference>
<accession>A0A8A1LET3</accession>
<name>A0A8A1LET3_AJEC8</name>